<feature type="compositionally biased region" description="Basic and acidic residues" evidence="1">
    <location>
        <begin position="913"/>
        <end position="923"/>
    </location>
</feature>
<feature type="compositionally biased region" description="Low complexity" evidence="1">
    <location>
        <begin position="431"/>
        <end position="441"/>
    </location>
</feature>
<sequence length="1326" mass="138858">MSKSTGSPQGTPGTSRLVDLKHDDWDKDDATGPFLAPQWKRNSAAGQAGSGADGLVSLSPASGWDPDRKADRGKPDPWRPDDRTRSGPTAPAEDKLGGHAPRGPPPPDRPRPQFPNRWREDGRAPVHHPESDRWNVNDGQARWNNDDRGHAHADERWGMGGDFGGGGMGRGRGRGMDPGGRRPMMRELERWTPGTDDILPGFPQPPRRPWDGPGDHGEGHGDRWRPGPDGPPGQHGPGEGFRPGPGLGAPGAGRRGFAAGRGRAHGPLGPHGGPFGSGQDRWGPSPSPEPKAPGEGRPEQPFAKPFARGDSTPGAPAYTPSKPPRKLAHSYTKEWLVSHFRRLTRQGLLKRPKAMDTVKRLCLAEEGQPDALDIVFGASFPPPYDINAPPAEWDPNMMLAANEKPVPNDKATADSAKAPAPSQPETQSGQSESAAANASPESPHKPSQPVASATLATSSAQSPFAAPETQNAAPTPSEGPAALVPQQPAVHDPQIPAQDALPEQLLGLDLGSTPAAQASGAPSLPPAELDSLLQSAGSRDALHHQQQQQQRQAFPQQPGMHPSLTPPHQQHFNSLEFPKVGFGSALESQSHQNQTFGSLGGMQHPQHPQQHFPMHARPQAPNHAHQQGHPHHEQGFAPPLHLPQHQQQQGREQGFNQGFGLQGLLGTAQNVPHFPAREDHAAFARADGGLPSARGQDPNLDWLGSRGQSTPAPNNQAPASSISPSLPLPSHLVQGLGSPAPGAELNALFPHLFNANKPQPIQPPIGRPSQQLMQQVGAIERAPSASAVGSEHDRAASQHHGRAPSPPAAKPVPVGKGAAGDEALQQQEAAKAAAPAVAPTPGPFEKVKKKRAKAPAAAPEAPSTANYSPPSAQPVSPEPVQPEPASRQQPETKAAPWAASRQASGSGRSLMEIQKEEADREAVRAAQAAAEAAAAIKASQQTQAQLTGWAKTAAAGVSNTGGSGLSLREIQAQEAKSRAQRAPPPIAQPSPRGSKAVWGGGGNSVAAVAGSQHMPEWMYPPDEGSADIEGSAAHAAAAREVASRQRAAAPKPSSRQPSARVGEDDDMLWDYGLHSQAAAAKPAPPPSKAHAPNGNAHARPPQPQAMAAKAPQAAMLPPRTRPVQAESRAPSSGLPNGTPADRAGSAAAAGGSNRAGQGPADAAEDADGSLGIEGVRLGPEMEEWGRAKMRVFQNSEDLTLIRWLMTLRSAGEVADYVNTYFPNHPAAPAFIAEFLRRKAAQQASAGNKRGAQRSASATSNTLASTQNDPTPAAAQAQSNTNKKGPGEWDKIPKKGPKGKNKKGTKVEGAMLGFSSGTDYSVLERDS</sequence>
<feature type="region of interest" description="Disordered" evidence="1">
    <location>
        <begin position="782"/>
        <end position="927"/>
    </location>
</feature>
<feature type="compositionally biased region" description="Basic and acidic residues" evidence="1">
    <location>
        <begin position="208"/>
        <end position="226"/>
    </location>
</feature>
<feature type="compositionally biased region" description="Low complexity" evidence="1">
    <location>
        <begin position="1254"/>
        <end position="1265"/>
    </location>
</feature>
<feature type="compositionally biased region" description="Low complexity" evidence="1">
    <location>
        <begin position="602"/>
        <end position="615"/>
    </location>
</feature>
<feature type="region of interest" description="Disordered" evidence="1">
    <location>
        <begin position="1242"/>
        <end position="1326"/>
    </location>
</feature>
<gene>
    <name evidence="2" type="ORF">WJX73_000621</name>
</gene>
<feature type="compositionally biased region" description="Low complexity" evidence="1">
    <location>
        <begin position="898"/>
        <end position="909"/>
    </location>
</feature>
<feature type="region of interest" description="Disordered" evidence="1">
    <location>
        <begin position="383"/>
        <end position="651"/>
    </location>
</feature>
<feature type="compositionally biased region" description="Polar residues" evidence="1">
    <location>
        <begin position="586"/>
        <end position="597"/>
    </location>
</feature>
<proteinExistence type="predicted"/>
<evidence type="ECO:0000256" key="1">
    <source>
        <dbReference type="SAM" id="MobiDB-lite"/>
    </source>
</evidence>
<feature type="compositionally biased region" description="Low complexity" evidence="1">
    <location>
        <begin position="1088"/>
        <end position="1118"/>
    </location>
</feature>
<feature type="compositionally biased region" description="Low complexity" evidence="1">
    <location>
        <begin position="823"/>
        <end position="839"/>
    </location>
</feature>
<comment type="caution">
    <text evidence="2">The sequence shown here is derived from an EMBL/GenBank/DDBJ whole genome shotgun (WGS) entry which is preliminary data.</text>
</comment>
<dbReference type="Proteomes" id="UP001465755">
    <property type="component" value="Unassembled WGS sequence"/>
</dbReference>
<feature type="compositionally biased region" description="Basic and acidic residues" evidence="1">
    <location>
        <begin position="117"/>
        <end position="135"/>
    </location>
</feature>
<feature type="compositionally biased region" description="Polar residues" evidence="1">
    <location>
        <begin position="706"/>
        <end position="716"/>
    </location>
</feature>
<feature type="compositionally biased region" description="Low complexity" evidence="1">
    <location>
        <begin position="255"/>
        <end position="268"/>
    </location>
</feature>
<evidence type="ECO:0000313" key="3">
    <source>
        <dbReference type="Proteomes" id="UP001465755"/>
    </source>
</evidence>
<organism evidence="2 3">
    <name type="scientific">Symbiochloris irregularis</name>
    <dbReference type="NCBI Taxonomy" id="706552"/>
    <lineage>
        <taxon>Eukaryota</taxon>
        <taxon>Viridiplantae</taxon>
        <taxon>Chlorophyta</taxon>
        <taxon>core chlorophytes</taxon>
        <taxon>Trebouxiophyceae</taxon>
        <taxon>Trebouxiales</taxon>
        <taxon>Trebouxiaceae</taxon>
        <taxon>Symbiochloris</taxon>
    </lineage>
</organism>
<feature type="compositionally biased region" description="Basic and acidic residues" evidence="1">
    <location>
        <begin position="144"/>
        <end position="157"/>
    </location>
</feature>
<dbReference type="EMBL" id="JALJOQ010000186">
    <property type="protein sequence ID" value="KAK9790766.1"/>
    <property type="molecule type" value="Genomic_DNA"/>
</dbReference>
<keyword evidence="3" id="KW-1185">Reference proteome</keyword>
<feature type="compositionally biased region" description="Low complexity" evidence="1">
    <location>
        <begin position="545"/>
        <end position="557"/>
    </location>
</feature>
<feature type="compositionally biased region" description="Basic residues" evidence="1">
    <location>
        <begin position="1293"/>
        <end position="1303"/>
    </location>
</feature>
<feature type="compositionally biased region" description="Low complexity" evidence="1">
    <location>
        <begin position="1140"/>
        <end position="1158"/>
    </location>
</feature>
<feature type="compositionally biased region" description="Basic and acidic residues" evidence="1">
    <location>
        <begin position="18"/>
        <end position="30"/>
    </location>
</feature>
<feature type="region of interest" description="Disordered" evidence="1">
    <location>
        <begin position="971"/>
        <end position="1172"/>
    </location>
</feature>
<protein>
    <recommendedName>
        <fullName evidence="4">GYF domain-containing protein</fullName>
    </recommendedName>
</protein>
<feature type="compositionally biased region" description="Polar residues" evidence="1">
    <location>
        <begin position="1"/>
        <end position="14"/>
    </location>
</feature>
<feature type="compositionally biased region" description="Gly residues" evidence="1">
    <location>
        <begin position="233"/>
        <end position="254"/>
    </location>
</feature>
<feature type="compositionally biased region" description="Low complexity" evidence="1">
    <location>
        <begin position="854"/>
        <end position="875"/>
    </location>
</feature>
<evidence type="ECO:0000313" key="2">
    <source>
        <dbReference type="EMBL" id="KAK9790766.1"/>
    </source>
</evidence>
<feature type="compositionally biased region" description="Basic and acidic residues" evidence="1">
    <location>
        <begin position="65"/>
        <end position="85"/>
    </location>
</feature>
<feature type="region of interest" description="Disordered" evidence="1">
    <location>
        <begin position="687"/>
        <end position="726"/>
    </location>
</feature>
<name>A0AAW1NN81_9CHLO</name>
<feature type="compositionally biased region" description="Low complexity" evidence="1">
    <location>
        <begin position="1032"/>
        <end position="1049"/>
    </location>
</feature>
<reference evidence="2 3" key="1">
    <citation type="journal article" date="2024" name="Nat. Commun.">
        <title>Phylogenomics reveals the evolutionary origins of lichenization in chlorophyte algae.</title>
        <authorList>
            <person name="Puginier C."/>
            <person name="Libourel C."/>
            <person name="Otte J."/>
            <person name="Skaloud P."/>
            <person name="Haon M."/>
            <person name="Grisel S."/>
            <person name="Petersen M."/>
            <person name="Berrin J.G."/>
            <person name="Delaux P.M."/>
            <person name="Dal Grande F."/>
            <person name="Keller J."/>
        </authorList>
    </citation>
    <scope>NUCLEOTIDE SEQUENCE [LARGE SCALE GENOMIC DNA]</scope>
    <source>
        <strain evidence="2 3">SAG 2036</strain>
    </source>
</reference>
<feature type="compositionally biased region" description="Low complexity" evidence="1">
    <location>
        <begin position="717"/>
        <end position="726"/>
    </location>
</feature>
<feature type="compositionally biased region" description="Gly residues" evidence="1">
    <location>
        <begin position="158"/>
        <end position="170"/>
    </location>
</feature>
<accession>A0AAW1NN81</accession>
<feature type="region of interest" description="Disordered" evidence="1">
    <location>
        <begin position="1"/>
        <end position="327"/>
    </location>
</feature>
<evidence type="ECO:0008006" key="4">
    <source>
        <dbReference type="Google" id="ProtNLM"/>
    </source>
</evidence>
<feature type="compositionally biased region" description="Low complexity" evidence="1">
    <location>
        <begin position="451"/>
        <end position="462"/>
    </location>
</feature>